<evidence type="ECO:0000313" key="3">
    <source>
        <dbReference type="Proteomes" id="UP000011715"/>
    </source>
</evidence>
<dbReference type="Proteomes" id="UP000011715">
    <property type="component" value="Unassembled WGS sequence"/>
</dbReference>
<protein>
    <submittedName>
        <fullName evidence="1 2">Uncharacterized protein</fullName>
    </submittedName>
</protein>
<accession>A0A0C4E4Z8</accession>
<sequence length="81" mass="8756">MDSGPGLETTQRKRSESMSAANLEISPGCAFFSLVLSPRTPPPRTMPVQVQVVFSRLLPGFCPTYIQAVRAPGWPSILPAI</sequence>
<reference evidence="3" key="2">
    <citation type="submission" date="2010-05" db="EMBL/GenBank/DDBJ databases">
        <title>The genome sequence of Magnaporthe poae strain ATCC 64411.</title>
        <authorList>
            <person name="Ma L.-J."/>
            <person name="Dead R."/>
            <person name="Young S."/>
            <person name="Zeng Q."/>
            <person name="Koehrsen M."/>
            <person name="Alvarado L."/>
            <person name="Berlin A."/>
            <person name="Chapman S.B."/>
            <person name="Chen Z."/>
            <person name="Freedman E."/>
            <person name="Gellesch M."/>
            <person name="Goldberg J."/>
            <person name="Griggs A."/>
            <person name="Gujja S."/>
            <person name="Heilman E.R."/>
            <person name="Heiman D."/>
            <person name="Hepburn T."/>
            <person name="Howarth C."/>
            <person name="Jen D."/>
            <person name="Larson L."/>
            <person name="Mehta T."/>
            <person name="Neiman D."/>
            <person name="Pearson M."/>
            <person name="Roberts A."/>
            <person name="Saif S."/>
            <person name="Shea T."/>
            <person name="Shenoy N."/>
            <person name="Sisk P."/>
            <person name="Stolte C."/>
            <person name="Sykes S."/>
            <person name="Walk T."/>
            <person name="White J."/>
            <person name="Yandava C."/>
            <person name="Haas B."/>
            <person name="Nusbaum C."/>
            <person name="Birren B."/>
        </authorList>
    </citation>
    <scope>NUCLEOTIDE SEQUENCE [LARGE SCALE GENOMIC DNA]</scope>
    <source>
        <strain evidence="3">ATCC 64411 / 73-15</strain>
    </source>
</reference>
<evidence type="ECO:0000313" key="1">
    <source>
        <dbReference type="EMBL" id="KLU88570.1"/>
    </source>
</evidence>
<dbReference type="AlphaFoldDB" id="A0A0C4E4Z8"/>
<dbReference type="VEuPathDB" id="FungiDB:MAPG_07555"/>
<name>A0A0C4E4Z8_MAGP6</name>
<keyword evidence="3" id="KW-1185">Reference proteome</keyword>
<dbReference type="EMBL" id="GL876971">
    <property type="protein sequence ID" value="KLU88570.1"/>
    <property type="molecule type" value="Genomic_DNA"/>
</dbReference>
<reference evidence="2" key="5">
    <citation type="submission" date="2015-06" db="UniProtKB">
        <authorList>
            <consortium name="EnsemblFungi"/>
        </authorList>
    </citation>
    <scope>IDENTIFICATION</scope>
    <source>
        <strain evidence="2">ATCC 64411</strain>
    </source>
</reference>
<proteinExistence type="predicted"/>
<evidence type="ECO:0000313" key="2">
    <source>
        <dbReference type="EnsemblFungi" id="MAPG_07555T0"/>
    </source>
</evidence>
<reference evidence="1" key="3">
    <citation type="submission" date="2011-03" db="EMBL/GenBank/DDBJ databases">
        <title>Annotation of Magnaporthe poae ATCC 64411.</title>
        <authorList>
            <person name="Ma L.-J."/>
            <person name="Dead R."/>
            <person name="Young S.K."/>
            <person name="Zeng Q."/>
            <person name="Gargeya S."/>
            <person name="Fitzgerald M."/>
            <person name="Haas B."/>
            <person name="Abouelleil A."/>
            <person name="Alvarado L."/>
            <person name="Arachchi H.M."/>
            <person name="Berlin A."/>
            <person name="Brown A."/>
            <person name="Chapman S.B."/>
            <person name="Chen Z."/>
            <person name="Dunbar C."/>
            <person name="Freedman E."/>
            <person name="Gearin G."/>
            <person name="Gellesch M."/>
            <person name="Goldberg J."/>
            <person name="Griggs A."/>
            <person name="Gujja S."/>
            <person name="Heiman D."/>
            <person name="Howarth C."/>
            <person name="Larson L."/>
            <person name="Lui A."/>
            <person name="MacDonald P.J.P."/>
            <person name="Mehta T."/>
            <person name="Montmayeur A."/>
            <person name="Murphy C."/>
            <person name="Neiman D."/>
            <person name="Pearson M."/>
            <person name="Priest M."/>
            <person name="Roberts A."/>
            <person name="Saif S."/>
            <person name="Shea T."/>
            <person name="Shenoy N."/>
            <person name="Sisk P."/>
            <person name="Stolte C."/>
            <person name="Sykes S."/>
            <person name="Yandava C."/>
            <person name="Wortman J."/>
            <person name="Nusbaum C."/>
            <person name="Birren B."/>
        </authorList>
    </citation>
    <scope>NUCLEOTIDE SEQUENCE</scope>
    <source>
        <strain evidence="1">ATCC 64411</strain>
    </source>
</reference>
<reference evidence="1" key="1">
    <citation type="submission" date="2010-05" db="EMBL/GenBank/DDBJ databases">
        <title>The Genome Sequence of Magnaporthe poae strain ATCC 64411.</title>
        <authorList>
            <consortium name="The Broad Institute Genome Sequencing Platform"/>
            <consortium name="Broad Institute Genome Sequencing Center for Infectious Disease"/>
            <person name="Ma L.-J."/>
            <person name="Dead R."/>
            <person name="Young S."/>
            <person name="Zeng Q."/>
            <person name="Koehrsen M."/>
            <person name="Alvarado L."/>
            <person name="Berlin A."/>
            <person name="Chapman S.B."/>
            <person name="Chen Z."/>
            <person name="Freedman E."/>
            <person name="Gellesch M."/>
            <person name="Goldberg J."/>
            <person name="Griggs A."/>
            <person name="Gujja S."/>
            <person name="Heilman E.R."/>
            <person name="Heiman D."/>
            <person name="Hepburn T."/>
            <person name="Howarth C."/>
            <person name="Jen D."/>
            <person name="Larson L."/>
            <person name="Mehta T."/>
            <person name="Neiman D."/>
            <person name="Pearson M."/>
            <person name="Roberts A."/>
            <person name="Saif S."/>
            <person name="Shea T."/>
            <person name="Shenoy N."/>
            <person name="Sisk P."/>
            <person name="Stolte C."/>
            <person name="Sykes S."/>
            <person name="Walk T."/>
            <person name="White J."/>
            <person name="Yandava C."/>
            <person name="Haas B."/>
            <person name="Nusbaum C."/>
            <person name="Birren B."/>
        </authorList>
    </citation>
    <scope>NUCLEOTIDE SEQUENCE</scope>
    <source>
        <strain evidence="1">ATCC 64411</strain>
    </source>
</reference>
<dbReference type="EMBL" id="ADBL01001832">
    <property type="status" value="NOT_ANNOTATED_CDS"/>
    <property type="molecule type" value="Genomic_DNA"/>
</dbReference>
<dbReference type="EnsemblFungi" id="MAPG_07555T0">
    <property type="protein sequence ID" value="MAPG_07555T0"/>
    <property type="gene ID" value="MAPG_07555"/>
</dbReference>
<gene>
    <name evidence="1" type="ORF">MAPG_07555</name>
</gene>
<reference evidence="2" key="4">
    <citation type="journal article" date="2015" name="G3 (Bethesda)">
        <title>Genome sequences of three phytopathogenic species of the Magnaporthaceae family of fungi.</title>
        <authorList>
            <person name="Okagaki L.H."/>
            <person name="Nunes C.C."/>
            <person name="Sailsbery J."/>
            <person name="Clay B."/>
            <person name="Brown D."/>
            <person name="John T."/>
            <person name="Oh Y."/>
            <person name="Young N."/>
            <person name="Fitzgerald M."/>
            <person name="Haas B.J."/>
            <person name="Zeng Q."/>
            <person name="Young S."/>
            <person name="Adiconis X."/>
            <person name="Fan L."/>
            <person name="Levin J.Z."/>
            <person name="Mitchell T.K."/>
            <person name="Okubara P.A."/>
            <person name="Farman M.L."/>
            <person name="Kohn L.M."/>
            <person name="Birren B."/>
            <person name="Ma L.-J."/>
            <person name="Dean R.A."/>
        </authorList>
    </citation>
    <scope>NUCLEOTIDE SEQUENCE</scope>
    <source>
        <strain evidence="2">ATCC 64411 / 73-15</strain>
    </source>
</reference>
<organism evidence="2 3">
    <name type="scientific">Magnaporthiopsis poae (strain ATCC 64411 / 73-15)</name>
    <name type="common">Kentucky bluegrass fungus</name>
    <name type="synonym">Magnaporthe poae</name>
    <dbReference type="NCBI Taxonomy" id="644358"/>
    <lineage>
        <taxon>Eukaryota</taxon>
        <taxon>Fungi</taxon>
        <taxon>Dikarya</taxon>
        <taxon>Ascomycota</taxon>
        <taxon>Pezizomycotina</taxon>
        <taxon>Sordariomycetes</taxon>
        <taxon>Sordariomycetidae</taxon>
        <taxon>Magnaporthales</taxon>
        <taxon>Magnaporthaceae</taxon>
        <taxon>Magnaporthiopsis</taxon>
    </lineage>
</organism>